<dbReference type="EMBL" id="JRFA01000008">
    <property type="protein sequence ID" value="KGN75215.1"/>
    <property type="molecule type" value="Genomic_DNA"/>
</dbReference>
<dbReference type="STRING" id="28115.HQ47_02430"/>
<evidence type="ECO:0000313" key="1">
    <source>
        <dbReference type="EMBL" id="KGN75215.1"/>
    </source>
</evidence>
<proteinExistence type="predicted"/>
<dbReference type="SUPFAM" id="SSF56935">
    <property type="entry name" value="Porins"/>
    <property type="match status" value="1"/>
</dbReference>
<comment type="caution">
    <text evidence="1">The sequence shown here is derived from an EMBL/GenBank/DDBJ whole genome shotgun (WGS) entry which is preliminary data.</text>
</comment>
<protein>
    <recommendedName>
        <fullName evidence="3">Outer membrane protein beta-barrel domain-containing protein</fullName>
    </recommendedName>
</protein>
<evidence type="ECO:0000313" key="2">
    <source>
        <dbReference type="Proteomes" id="UP000030103"/>
    </source>
</evidence>
<reference evidence="1 2" key="1">
    <citation type="submission" date="2014-09" db="EMBL/GenBank/DDBJ databases">
        <title>Draft Genome Sequence of Porphyromonas macacae COT-192_OH2859.</title>
        <authorList>
            <person name="Wallis C."/>
            <person name="Deusch O."/>
            <person name="O'Flynn C."/>
            <person name="Davis I."/>
            <person name="Horsfall A."/>
            <person name="Kirkwood N."/>
            <person name="Harris S."/>
            <person name="Eisen J.A."/>
            <person name="Coil D.A."/>
            <person name="Darling A.E."/>
            <person name="Jospin G."/>
            <person name="Alexiev A."/>
        </authorList>
    </citation>
    <scope>NUCLEOTIDE SEQUENCE [LARGE SCALE GENOMIC DNA]</scope>
    <source>
        <strain evidence="2">COT-192 OH2859</strain>
    </source>
</reference>
<dbReference type="AlphaFoldDB" id="A0A0A2ECM9"/>
<name>A0A0A2ECM9_9PORP</name>
<sequence length="890" mass="102336">MILNKANPWEQMRYLLFSLTLLFFSISLFSQTEIRGKVVDNKQHKPIISATVTLHPVKANTILTYDMTDEKGDFVLKKAGLPDSVVIAVRSINSEPYRKKIKSDIKYIEINVNEQTIDLKEVIVKAPKIHQKGDTINYSVASYINATDRSIGDVLKKLPGVQVLSSGQILYQNKVISKFYIEGMDLLKGKYGIATKNIDASKVASVQVLENHQPIKALKDMELPEEAAINLRLKKSSKGAFFATAQAGLGLPLWLYNNELAGMRFTHNQQNIVVLKDDNTGRDISQELTSFYNQARNSGVNFLSVSSLSRPHINEQHYLFNRSNIVSFNNLIVLDKDATLIGNLNFLHDKQTQNGYSERQVFLADNKKIKIVEDAENRFLKRELEGSLVWEVNKENKYIHNKIKAVGKWNEITGTLLPASSSRNNQFLKTPNVNVSNDFEYLFKRDKRQYRLGGFAGYVNQPTHLTVSPSLIGKLIASNATTDPVMRQDVNYSHFSSNTFFSGGYGEKFNISYKVEAFTNIYRLRSNMYNDFDHQNMFEADSLQNHLSRNEFGGKFTAKIFRKFSQRLSMNLSLPLEFLFVKKKDNYHQLNENKSYTFFSPYFNLFLGLSPRTTMSIALKYNQNIGGITEDYMGYIMSNYKSMYRSGIMQSKSRNSYTGFSLRYRDPFTTLFASLYLTYNNRWSNILRNFRYNGIFSSEDGIYRPNTSNSFMSSFALGKIIDAIRSDVQLTVSYNYLDGLTLNQEKISPFKTDLWNISPSITTDATKWMIMKYEAAYTQSVHAIYRERLPTIHALRQKITTALIPVKKLVLSLSVNHYYNSLLSEESKSVWFGNIDLKYKMKDADIIVDWTNIFNIKQFVTSSYNSTMSHYSKYELRPSELLVRVRFKLF</sequence>
<accession>A0A0A2ECM9</accession>
<evidence type="ECO:0008006" key="3">
    <source>
        <dbReference type="Google" id="ProtNLM"/>
    </source>
</evidence>
<organism evidence="1 2">
    <name type="scientific">Porphyromonas macacae</name>
    <dbReference type="NCBI Taxonomy" id="28115"/>
    <lineage>
        <taxon>Bacteria</taxon>
        <taxon>Pseudomonadati</taxon>
        <taxon>Bacteroidota</taxon>
        <taxon>Bacteroidia</taxon>
        <taxon>Bacteroidales</taxon>
        <taxon>Porphyromonadaceae</taxon>
        <taxon>Porphyromonas</taxon>
    </lineage>
</organism>
<gene>
    <name evidence="1" type="ORF">HQ47_02430</name>
</gene>
<dbReference type="Proteomes" id="UP000030103">
    <property type="component" value="Unassembled WGS sequence"/>
</dbReference>
<keyword evidence="2" id="KW-1185">Reference proteome</keyword>